<dbReference type="EMBL" id="ML978974">
    <property type="protein sequence ID" value="KAF1926915.1"/>
    <property type="molecule type" value="Genomic_DNA"/>
</dbReference>
<dbReference type="RefSeq" id="XP_033447167.1">
    <property type="nucleotide sequence ID" value="XM_033587946.1"/>
</dbReference>
<organism evidence="2 3">
    <name type="scientific">Didymella exigua CBS 183.55</name>
    <dbReference type="NCBI Taxonomy" id="1150837"/>
    <lineage>
        <taxon>Eukaryota</taxon>
        <taxon>Fungi</taxon>
        <taxon>Dikarya</taxon>
        <taxon>Ascomycota</taxon>
        <taxon>Pezizomycotina</taxon>
        <taxon>Dothideomycetes</taxon>
        <taxon>Pleosporomycetidae</taxon>
        <taxon>Pleosporales</taxon>
        <taxon>Pleosporineae</taxon>
        <taxon>Didymellaceae</taxon>
        <taxon>Didymella</taxon>
    </lineage>
</organism>
<sequence length="159" mass="18061">MSLSSWRQGMSEARTRPPPCGLHAGPHRRVEKTGTVVTQKPHARERQSETPGVREFVERAGDVKCRLGCSAIEAGVESLSGSPERFAALRPRRISSLCLFPSDDVKCVTTTRYVFQESQESRQSHLYDKLLLNRRFRQSIQQSIQQPMPVCRICDEGYR</sequence>
<name>A0A6A5RF69_9PLEO</name>
<feature type="region of interest" description="Disordered" evidence="1">
    <location>
        <begin position="1"/>
        <end position="51"/>
    </location>
</feature>
<evidence type="ECO:0000313" key="2">
    <source>
        <dbReference type="EMBL" id="KAF1926915.1"/>
    </source>
</evidence>
<gene>
    <name evidence="2" type="ORF">M421DRAFT_186864</name>
</gene>
<keyword evidence="3" id="KW-1185">Reference proteome</keyword>
<accession>A0A6A5RF69</accession>
<dbReference type="Proteomes" id="UP000800082">
    <property type="component" value="Unassembled WGS sequence"/>
</dbReference>
<proteinExistence type="predicted"/>
<dbReference type="GeneID" id="54345593"/>
<reference evidence="2" key="1">
    <citation type="journal article" date="2020" name="Stud. Mycol.">
        <title>101 Dothideomycetes genomes: a test case for predicting lifestyles and emergence of pathogens.</title>
        <authorList>
            <person name="Haridas S."/>
            <person name="Albert R."/>
            <person name="Binder M."/>
            <person name="Bloem J."/>
            <person name="Labutti K."/>
            <person name="Salamov A."/>
            <person name="Andreopoulos B."/>
            <person name="Baker S."/>
            <person name="Barry K."/>
            <person name="Bills G."/>
            <person name="Bluhm B."/>
            <person name="Cannon C."/>
            <person name="Castanera R."/>
            <person name="Culley D."/>
            <person name="Daum C."/>
            <person name="Ezra D."/>
            <person name="Gonzalez J."/>
            <person name="Henrissat B."/>
            <person name="Kuo A."/>
            <person name="Liang C."/>
            <person name="Lipzen A."/>
            <person name="Lutzoni F."/>
            <person name="Magnuson J."/>
            <person name="Mondo S."/>
            <person name="Nolan M."/>
            <person name="Ohm R."/>
            <person name="Pangilinan J."/>
            <person name="Park H.-J."/>
            <person name="Ramirez L."/>
            <person name="Alfaro M."/>
            <person name="Sun H."/>
            <person name="Tritt A."/>
            <person name="Yoshinaga Y."/>
            <person name="Zwiers L.-H."/>
            <person name="Turgeon B."/>
            <person name="Goodwin S."/>
            <person name="Spatafora J."/>
            <person name="Crous P."/>
            <person name="Grigoriev I."/>
        </authorList>
    </citation>
    <scope>NUCLEOTIDE SEQUENCE</scope>
    <source>
        <strain evidence="2">CBS 183.55</strain>
    </source>
</reference>
<evidence type="ECO:0000256" key="1">
    <source>
        <dbReference type="SAM" id="MobiDB-lite"/>
    </source>
</evidence>
<evidence type="ECO:0000313" key="3">
    <source>
        <dbReference type="Proteomes" id="UP000800082"/>
    </source>
</evidence>
<protein>
    <submittedName>
        <fullName evidence="2">Uncharacterized protein</fullName>
    </submittedName>
</protein>
<dbReference type="AlphaFoldDB" id="A0A6A5RF69"/>